<gene>
    <name evidence="1" type="ORF">METZ01_LOCUS268577</name>
</gene>
<accession>A0A382JWW9</accession>
<dbReference type="AlphaFoldDB" id="A0A382JWW9"/>
<name>A0A382JWW9_9ZZZZ</name>
<protein>
    <submittedName>
        <fullName evidence="1">Uncharacterized protein</fullName>
    </submittedName>
</protein>
<feature type="non-terminal residue" evidence="1">
    <location>
        <position position="31"/>
    </location>
</feature>
<dbReference type="EMBL" id="UINC01076494">
    <property type="protein sequence ID" value="SVC15723.1"/>
    <property type="molecule type" value="Genomic_DNA"/>
</dbReference>
<organism evidence="1">
    <name type="scientific">marine metagenome</name>
    <dbReference type="NCBI Taxonomy" id="408172"/>
    <lineage>
        <taxon>unclassified sequences</taxon>
        <taxon>metagenomes</taxon>
        <taxon>ecological metagenomes</taxon>
    </lineage>
</organism>
<sequence length="31" mass="3620">MKHLLLLAACIVACRTVIKKETIQMNWTEFD</sequence>
<evidence type="ECO:0000313" key="1">
    <source>
        <dbReference type="EMBL" id="SVC15723.1"/>
    </source>
</evidence>
<reference evidence="1" key="1">
    <citation type="submission" date="2018-05" db="EMBL/GenBank/DDBJ databases">
        <authorList>
            <person name="Lanie J.A."/>
            <person name="Ng W.-L."/>
            <person name="Kazmierczak K.M."/>
            <person name="Andrzejewski T.M."/>
            <person name="Davidsen T.M."/>
            <person name="Wayne K.J."/>
            <person name="Tettelin H."/>
            <person name="Glass J.I."/>
            <person name="Rusch D."/>
            <person name="Podicherti R."/>
            <person name="Tsui H.-C.T."/>
            <person name="Winkler M.E."/>
        </authorList>
    </citation>
    <scope>NUCLEOTIDE SEQUENCE</scope>
</reference>
<proteinExistence type="predicted"/>